<evidence type="ECO:0000313" key="2">
    <source>
        <dbReference type="Proteomes" id="UP000019586"/>
    </source>
</evidence>
<evidence type="ECO:0000313" key="1">
    <source>
        <dbReference type="EMBL" id="AHM81827.1"/>
    </source>
</evidence>
<name>W8V6I9_KLEPN</name>
<dbReference type="AlphaFoldDB" id="W8V6I9"/>
<organism evidence="1 2">
    <name type="scientific">Klebsiella pneumoniae 30684/NJST258_2</name>
    <dbReference type="NCBI Taxonomy" id="1420013"/>
    <lineage>
        <taxon>Bacteria</taxon>
        <taxon>Pseudomonadati</taxon>
        <taxon>Pseudomonadota</taxon>
        <taxon>Gammaproteobacteria</taxon>
        <taxon>Enterobacterales</taxon>
        <taxon>Enterobacteriaceae</taxon>
        <taxon>Klebsiella/Raoultella group</taxon>
        <taxon>Klebsiella</taxon>
        <taxon>Klebsiella pneumoniae complex</taxon>
    </lineage>
</organism>
<sequence length="31" mass="3524">MSRCAANNRTEFDEESGCRKAKTRLLGGFFK</sequence>
<dbReference type="KEGG" id="kps:KPNJ2_05055"/>
<proteinExistence type="predicted"/>
<reference evidence="1 2" key="1">
    <citation type="journal article" date="2014" name="Proc. Natl. Acad. Sci. U.S.A.">
        <title>Molecular dissection of the evolution of carbapenem-resistant multilocus sequence type 258 Klebsiella pneumoniae.</title>
        <authorList>
            <person name="Deleo F.R."/>
            <person name="Chen L."/>
            <person name="Porcella S.F."/>
            <person name="Martens C.A."/>
            <person name="Kobayashi S.D."/>
            <person name="Porter A.R."/>
            <person name="Chavda K.D."/>
            <person name="Jacobs M.R."/>
            <person name="Mathema B."/>
            <person name="Olsen R.J."/>
            <person name="Bonomo R.A."/>
            <person name="Musser J.M."/>
            <person name="Kreiswirth B.N."/>
        </authorList>
    </citation>
    <scope>NUCLEOTIDE SEQUENCE [LARGE SCALE GENOMIC DNA]</scope>
    <source>
        <strain evidence="1">30684/NJST258_2</strain>
    </source>
</reference>
<dbReference type="HOGENOM" id="CLU_3397004_0_0_6"/>
<dbReference type="EMBL" id="CP006918">
    <property type="protein sequence ID" value="AHM81827.1"/>
    <property type="molecule type" value="Genomic_DNA"/>
</dbReference>
<protein>
    <submittedName>
        <fullName evidence="1">Uncharacterized protein</fullName>
    </submittedName>
</protein>
<accession>W8V6I9</accession>
<dbReference type="Proteomes" id="UP000019586">
    <property type="component" value="Chromosome"/>
</dbReference>
<gene>
    <name evidence="1" type="ORF">KPNJ2_05055</name>
</gene>